<gene>
    <name evidence="1" type="ORF">BECKUNK1418H_GA0071006_106013</name>
</gene>
<sequence length="49" mass="4999">MLAMAGDLMEDDLTEVFSEASALTFDAVSSAGVLACIVSRDTGSVMGRG</sequence>
<organism evidence="1">
    <name type="scientific">Candidatus Kentrum sp. UNK</name>
    <dbReference type="NCBI Taxonomy" id="2126344"/>
    <lineage>
        <taxon>Bacteria</taxon>
        <taxon>Pseudomonadati</taxon>
        <taxon>Pseudomonadota</taxon>
        <taxon>Gammaproteobacteria</taxon>
        <taxon>Candidatus Kentrum</taxon>
    </lineage>
</organism>
<reference evidence="1" key="1">
    <citation type="submission" date="2019-02" db="EMBL/GenBank/DDBJ databases">
        <authorList>
            <person name="Gruber-Vodicka R. H."/>
            <person name="Seah K. B. B."/>
        </authorList>
    </citation>
    <scope>NUCLEOTIDE SEQUENCE</scope>
    <source>
        <strain evidence="1">BECK_BY19</strain>
    </source>
</reference>
<name>A0A451AZ66_9GAMM</name>
<dbReference type="EMBL" id="CAADGD010000060">
    <property type="protein sequence ID" value="VFK71323.1"/>
    <property type="molecule type" value="Genomic_DNA"/>
</dbReference>
<protein>
    <submittedName>
        <fullName evidence="1">Uncharacterized protein</fullName>
    </submittedName>
</protein>
<proteinExistence type="predicted"/>
<dbReference type="AlphaFoldDB" id="A0A451AZ66"/>
<evidence type="ECO:0000313" key="1">
    <source>
        <dbReference type="EMBL" id="VFK71323.1"/>
    </source>
</evidence>
<accession>A0A451AZ66</accession>